<keyword evidence="8" id="KW-1185">Reference proteome</keyword>
<comment type="subcellular location">
    <subcellularLocation>
        <location evidence="1">Nucleus</location>
    </subcellularLocation>
</comment>
<dbReference type="GO" id="GO:0003677">
    <property type="term" value="F:DNA binding"/>
    <property type="evidence" value="ECO:0007669"/>
    <property type="project" value="InterPro"/>
</dbReference>
<keyword evidence="4" id="KW-0539">Nucleus</keyword>
<dbReference type="PROSITE" id="PS51294">
    <property type="entry name" value="HTH_MYB"/>
    <property type="match status" value="1"/>
</dbReference>
<proteinExistence type="predicted"/>
<evidence type="ECO:0000256" key="4">
    <source>
        <dbReference type="ARBA" id="ARBA00023242"/>
    </source>
</evidence>
<dbReference type="InterPro" id="IPR046955">
    <property type="entry name" value="PHR1-like"/>
</dbReference>
<protein>
    <recommendedName>
        <fullName evidence="6">HTH myb-type domain-containing protein</fullName>
    </recommendedName>
</protein>
<dbReference type="OrthoDB" id="551907at2759"/>
<dbReference type="PANTHER" id="PTHR31314">
    <property type="entry name" value="MYB FAMILY TRANSCRIPTION FACTOR PHL7-LIKE"/>
    <property type="match status" value="1"/>
</dbReference>
<accession>A0A2Z6MP27</accession>
<dbReference type="FunFam" id="1.10.10.60:FF:000002">
    <property type="entry name" value="Myb family transcription factor"/>
    <property type="match status" value="1"/>
</dbReference>
<dbReference type="Pfam" id="PF00249">
    <property type="entry name" value="Myb_DNA-binding"/>
    <property type="match status" value="1"/>
</dbReference>
<sequence>MMSSSCGREGGGGGVRQYIRSKVPRLRWTPELHRCFVNAIQTLGGHHKATPKLVLQLMDVKGLTISHVKSHLQMYRSMRGELGKQGRTSYQNRNQGFEEHDDGCVDEVNDASVEHSLRRESDSSNFSKRARIERGSCSTTTNMQCSQRRICDDVVKNPPYCFYDYVLQQPNNTNTNTNTMGSEHDDNDDEHKNKDEQEFCGWQRRQIQPPNSSDFGINLTSFKSLNQQSDFPQDNNVNDRNTPSWAINGLTKTDRAHVEVEGEGGHELSLSLTLQNPSPQTSNVSYSASEISEAISCCPLLPPPNPAGGFSSSSYYKDCSRTSSSSTVKERINLDLSLAICGN</sequence>
<feature type="region of interest" description="Disordered" evidence="5">
    <location>
        <begin position="173"/>
        <end position="195"/>
    </location>
</feature>
<evidence type="ECO:0000256" key="2">
    <source>
        <dbReference type="ARBA" id="ARBA00023015"/>
    </source>
</evidence>
<evidence type="ECO:0000313" key="7">
    <source>
        <dbReference type="EMBL" id="GAU18025.1"/>
    </source>
</evidence>
<feature type="domain" description="HTH myb-type" evidence="6">
    <location>
        <begin position="20"/>
        <end position="80"/>
    </location>
</feature>
<evidence type="ECO:0000256" key="5">
    <source>
        <dbReference type="SAM" id="MobiDB-lite"/>
    </source>
</evidence>
<dbReference type="Proteomes" id="UP000242715">
    <property type="component" value="Unassembled WGS sequence"/>
</dbReference>
<keyword evidence="3" id="KW-0804">Transcription</keyword>
<keyword evidence="2" id="KW-0805">Transcription regulation</keyword>
<dbReference type="AlphaFoldDB" id="A0A2Z6MP27"/>
<dbReference type="InterPro" id="IPR001005">
    <property type="entry name" value="SANT/Myb"/>
</dbReference>
<dbReference type="InterPro" id="IPR009057">
    <property type="entry name" value="Homeodomain-like_sf"/>
</dbReference>
<dbReference type="NCBIfam" id="TIGR01557">
    <property type="entry name" value="myb_SHAQKYF"/>
    <property type="match status" value="1"/>
</dbReference>
<name>A0A2Z6MP27_TRISU</name>
<dbReference type="GO" id="GO:0005634">
    <property type="term" value="C:nucleus"/>
    <property type="evidence" value="ECO:0007669"/>
    <property type="project" value="UniProtKB-SubCell"/>
</dbReference>
<gene>
    <name evidence="7" type="ORF">TSUD_51350</name>
</gene>
<dbReference type="InterPro" id="IPR017930">
    <property type="entry name" value="Myb_dom"/>
</dbReference>
<reference evidence="8" key="1">
    <citation type="journal article" date="2017" name="Front. Plant Sci.">
        <title>Climate Clever Clovers: New Paradigm to Reduce the Environmental Footprint of Ruminants by Breeding Low Methanogenic Forages Utilizing Haplotype Variation.</title>
        <authorList>
            <person name="Kaur P."/>
            <person name="Appels R."/>
            <person name="Bayer P.E."/>
            <person name="Keeble-Gagnere G."/>
            <person name="Wang J."/>
            <person name="Hirakawa H."/>
            <person name="Shirasawa K."/>
            <person name="Vercoe P."/>
            <person name="Stefanova K."/>
            <person name="Durmic Z."/>
            <person name="Nichols P."/>
            <person name="Revell C."/>
            <person name="Isobe S.N."/>
            <person name="Edwards D."/>
            <person name="Erskine W."/>
        </authorList>
    </citation>
    <scope>NUCLEOTIDE SEQUENCE [LARGE SCALE GENOMIC DNA]</scope>
    <source>
        <strain evidence="8">cv. Daliak</strain>
    </source>
</reference>
<evidence type="ECO:0000256" key="1">
    <source>
        <dbReference type="ARBA" id="ARBA00004123"/>
    </source>
</evidence>
<dbReference type="PANTHER" id="PTHR31314:SF155">
    <property type="entry name" value="GLYCOSYLTRANSFERASE"/>
    <property type="match status" value="1"/>
</dbReference>
<dbReference type="InterPro" id="IPR006447">
    <property type="entry name" value="Myb_dom_plants"/>
</dbReference>
<evidence type="ECO:0000259" key="6">
    <source>
        <dbReference type="PROSITE" id="PS51294"/>
    </source>
</evidence>
<evidence type="ECO:0000313" key="8">
    <source>
        <dbReference type="Proteomes" id="UP000242715"/>
    </source>
</evidence>
<dbReference type="SUPFAM" id="SSF46689">
    <property type="entry name" value="Homeodomain-like"/>
    <property type="match status" value="1"/>
</dbReference>
<dbReference type="GO" id="GO:0003700">
    <property type="term" value="F:DNA-binding transcription factor activity"/>
    <property type="evidence" value="ECO:0007669"/>
    <property type="project" value="InterPro"/>
</dbReference>
<organism evidence="7 8">
    <name type="scientific">Trifolium subterraneum</name>
    <name type="common">Subterranean clover</name>
    <dbReference type="NCBI Taxonomy" id="3900"/>
    <lineage>
        <taxon>Eukaryota</taxon>
        <taxon>Viridiplantae</taxon>
        <taxon>Streptophyta</taxon>
        <taxon>Embryophyta</taxon>
        <taxon>Tracheophyta</taxon>
        <taxon>Spermatophyta</taxon>
        <taxon>Magnoliopsida</taxon>
        <taxon>eudicotyledons</taxon>
        <taxon>Gunneridae</taxon>
        <taxon>Pentapetalae</taxon>
        <taxon>rosids</taxon>
        <taxon>fabids</taxon>
        <taxon>Fabales</taxon>
        <taxon>Fabaceae</taxon>
        <taxon>Papilionoideae</taxon>
        <taxon>50 kb inversion clade</taxon>
        <taxon>NPAAA clade</taxon>
        <taxon>Hologalegina</taxon>
        <taxon>IRL clade</taxon>
        <taxon>Trifolieae</taxon>
        <taxon>Trifolium</taxon>
    </lineage>
</organism>
<evidence type="ECO:0000256" key="3">
    <source>
        <dbReference type="ARBA" id="ARBA00023163"/>
    </source>
</evidence>
<dbReference type="Gene3D" id="1.10.10.60">
    <property type="entry name" value="Homeodomain-like"/>
    <property type="match status" value="1"/>
</dbReference>
<dbReference type="EMBL" id="DF973178">
    <property type="protein sequence ID" value="GAU18025.1"/>
    <property type="molecule type" value="Genomic_DNA"/>
</dbReference>